<feature type="transmembrane region" description="Helical" evidence="7">
    <location>
        <begin position="14"/>
        <end position="41"/>
    </location>
</feature>
<keyword evidence="2" id="KW-0813">Transport</keyword>
<evidence type="ECO:0000256" key="2">
    <source>
        <dbReference type="ARBA" id="ARBA00022448"/>
    </source>
</evidence>
<dbReference type="SUPFAM" id="SSF103473">
    <property type="entry name" value="MFS general substrate transporter"/>
    <property type="match status" value="1"/>
</dbReference>
<feature type="domain" description="Major facilitator superfamily (MFS) profile" evidence="8">
    <location>
        <begin position="15"/>
        <end position="451"/>
    </location>
</feature>
<evidence type="ECO:0000313" key="9">
    <source>
        <dbReference type="EMBL" id="CAG9317341.1"/>
    </source>
</evidence>
<gene>
    <name evidence="9" type="ORF">BSTOLATCC_MIC18593</name>
</gene>
<evidence type="ECO:0000259" key="8">
    <source>
        <dbReference type="PROSITE" id="PS50850"/>
    </source>
</evidence>
<dbReference type="PANTHER" id="PTHR23505:SF79">
    <property type="entry name" value="PROTEIN SPINSTER"/>
    <property type="match status" value="1"/>
</dbReference>
<dbReference type="InterPro" id="IPR011701">
    <property type="entry name" value="MFS"/>
</dbReference>
<dbReference type="GO" id="GO:0016020">
    <property type="term" value="C:membrane"/>
    <property type="evidence" value="ECO:0007669"/>
    <property type="project" value="UniProtKB-SubCell"/>
</dbReference>
<proteinExistence type="inferred from homology"/>
<keyword evidence="5 7" id="KW-0472">Membrane</keyword>
<evidence type="ECO:0000256" key="7">
    <source>
        <dbReference type="SAM" id="Phobius"/>
    </source>
</evidence>
<comment type="similarity">
    <text evidence="6">Belongs to the major facilitator superfamily. Spinster (TC 2.A.1.49) family.</text>
</comment>
<feature type="transmembrane region" description="Helical" evidence="7">
    <location>
        <begin position="266"/>
        <end position="286"/>
    </location>
</feature>
<keyword evidence="10" id="KW-1185">Reference proteome</keyword>
<dbReference type="InterPro" id="IPR044770">
    <property type="entry name" value="MFS_spinster-like"/>
</dbReference>
<dbReference type="EMBL" id="CAJZBQ010000018">
    <property type="protein sequence ID" value="CAG9317341.1"/>
    <property type="molecule type" value="Genomic_DNA"/>
</dbReference>
<organism evidence="9 10">
    <name type="scientific">Blepharisma stoltei</name>
    <dbReference type="NCBI Taxonomy" id="1481888"/>
    <lineage>
        <taxon>Eukaryota</taxon>
        <taxon>Sar</taxon>
        <taxon>Alveolata</taxon>
        <taxon>Ciliophora</taxon>
        <taxon>Postciliodesmatophora</taxon>
        <taxon>Heterotrichea</taxon>
        <taxon>Heterotrichida</taxon>
        <taxon>Blepharismidae</taxon>
        <taxon>Blepharisma</taxon>
    </lineage>
</organism>
<dbReference type="GO" id="GO:0022857">
    <property type="term" value="F:transmembrane transporter activity"/>
    <property type="evidence" value="ECO:0007669"/>
    <property type="project" value="InterPro"/>
</dbReference>
<sequence length="466" mass="51795">MDEKKHSCKLSPKCILVFMTAISIVIYIDRGALSAIIPILQEDSTLNLNPIEAGSLGSLFMLGYMITCPIFAHEAQFIHPLYLMAIGLIIWSIAVLSISMITSFWPLAIARAFTGIGEASFISLSPPYIMEVAPEQHKSMWLAIFFASMPIGYAIGFVYGNSTYELFNAWYAPFAIEGIAIIPLIIISLLAYKDPSLLSRKQIGESNEYATLTMCQQLEKLAKNPIFICLSLGYGAYAFTVGGISYWGPDFLQKYFNLSASSSTLWLGGITIFCGLVATIHGSWILDKRLVKENKLFHDGLATEEEIENTRTREATFILLISMTLGTIIGVIGSLTDDFYPFIICLGIAEYMIFLGHGPVGIALMTCVSKEMRGQSNAISIFITHLVGDFPSPFLIGIWFETIGLYWGMFCVTAWLSWSALFMGLAWNFARYNGQSVLYVLSHLFKSSKEGLKNSARDVKFEKFQN</sequence>
<feature type="transmembrane region" description="Helical" evidence="7">
    <location>
        <begin position="171"/>
        <end position="192"/>
    </location>
</feature>
<feature type="transmembrane region" description="Helical" evidence="7">
    <location>
        <begin position="226"/>
        <end position="246"/>
    </location>
</feature>
<dbReference type="PANTHER" id="PTHR23505">
    <property type="entry name" value="SPINSTER"/>
    <property type="match status" value="1"/>
</dbReference>
<evidence type="ECO:0000256" key="3">
    <source>
        <dbReference type="ARBA" id="ARBA00022692"/>
    </source>
</evidence>
<dbReference type="PROSITE" id="PS50850">
    <property type="entry name" value="MFS"/>
    <property type="match status" value="1"/>
</dbReference>
<dbReference type="CDD" id="cd17328">
    <property type="entry name" value="MFS_spinster_like"/>
    <property type="match status" value="1"/>
</dbReference>
<keyword evidence="4 7" id="KW-1133">Transmembrane helix</keyword>
<feature type="transmembrane region" description="Helical" evidence="7">
    <location>
        <begin position="53"/>
        <end position="72"/>
    </location>
</feature>
<protein>
    <recommendedName>
        <fullName evidence="8">Major facilitator superfamily (MFS) profile domain-containing protein</fullName>
    </recommendedName>
</protein>
<name>A0AAU9J1E9_9CILI</name>
<dbReference type="Pfam" id="PF07690">
    <property type="entry name" value="MFS_1"/>
    <property type="match status" value="1"/>
</dbReference>
<comment type="caution">
    <text evidence="9">The sequence shown here is derived from an EMBL/GenBank/DDBJ whole genome shotgun (WGS) entry which is preliminary data.</text>
</comment>
<keyword evidence="3 7" id="KW-0812">Transmembrane</keyword>
<accession>A0AAU9J1E9</accession>
<evidence type="ECO:0000313" key="10">
    <source>
        <dbReference type="Proteomes" id="UP001162131"/>
    </source>
</evidence>
<evidence type="ECO:0000256" key="4">
    <source>
        <dbReference type="ARBA" id="ARBA00022989"/>
    </source>
</evidence>
<dbReference type="Gene3D" id="1.20.1250.20">
    <property type="entry name" value="MFS general substrate transporter like domains"/>
    <property type="match status" value="2"/>
</dbReference>
<feature type="transmembrane region" description="Helical" evidence="7">
    <location>
        <begin position="141"/>
        <end position="159"/>
    </location>
</feature>
<comment type="subcellular location">
    <subcellularLocation>
        <location evidence="1">Membrane</location>
        <topology evidence="1">Multi-pass membrane protein</topology>
    </subcellularLocation>
</comment>
<dbReference type="InterPro" id="IPR036259">
    <property type="entry name" value="MFS_trans_sf"/>
</dbReference>
<evidence type="ECO:0000256" key="5">
    <source>
        <dbReference type="ARBA" id="ARBA00023136"/>
    </source>
</evidence>
<feature type="transmembrane region" description="Helical" evidence="7">
    <location>
        <begin position="339"/>
        <end position="366"/>
    </location>
</feature>
<dbReference type="Proteomes" id="UP001162131">
    <property type="component" value="Unassembled WGS sequence"/>
</dbReference>
<evidence type="ECO:0000256" key="6">
    <source>
        <dbReference type="ARBA" id="ARBA00024338"/>
    </source>
</evidence>
<feature type="transmembrane region" description="Helical" evidence="7">
    <location>
        <begin position="406"/>
        <end position="427"/>
    </location>
</feature>
<dbReference type="InterPro" id="IPR020846">
    <property type="entry name" value="MFS_dom"/>
</dbReference>
<feature type="transmembrane region" description="Helical" evidence="7">
    <location>
        <begin position="315"/>
        <end position="333"/>
    </location>
</feature>
<reference evidence="9" key="1">
    <citation type="submission" date="2021-09" db="EMBL/GenBank/DDBJ databases">
        <authorList>
            <consortium name="AG Swart"/>
            <person name="Singh M."/>
            <person name="Singh A."/>
            <person name="Seah K."/>
            <person name="Emmerich C."/>
        </authorList>
    </citation>
    <scope>NUCLEOTIDE SEQUENCE</scope>
    <source>
        <strain evidence="9">ATCC30299</strain>
    </source>
</reference>
<evidence type="ECO:0000256" key="1">
    <source>
        <dbReference type="ARBA" id="ARBA00004141"/>
    </source>
</evidence>
<feature type="transmembrane region" description="Helical" evidence="7">
    <location>
        <begin position="81"/>
        <end position="102"/>
    </location>
</feature>
<feature type="transmembrane region" description="Helical" evidence="7">
    <location>
        <begin position="378"/>
        <end position="400"/>
    </location>
</feature>
<dbReference type="AlphaFoldDB" id="A0AAU9J1E9"/>